<sequence>MTETLVSSPLTRSRAFHHSYGMLSPGFANVNPYRPPSAEMHFLGTYGESQPLQPQGRGMAVPEVPASAYLSPPFEPTGMASNFQSRPYQTSEGRDHTLYAGTGSTNTANPQRPIGEAFSPAPSVRSMRSGYSANDRGGGVHPYSSQKTAEKKCRDKLARAYEALENAVRKFTGTVPRGRAELLSLAAAIIAAYDSETCWERTSGSSPAHPISTQAFVTVPKYFSRALSRSPPLAHVKLEREVPHMSIVDFIDNELTYDSENPRAEYRSEWAATLARRRDLQPEKS</sequence>
<name>A0A164QZ03_9AGAM</name>
<evidence type="ECO:0000313" key="3">
    <source>
        <dbReference type="Proteomes" id="UP000076722"/>
    </source>
</evidence>
<reference evidence="2 3" key="1">
    <citation type="journal article" date="2016" name="Mol. Biol. Evol.">
        <title>Comparative Genomics of Early-Diverging Mushroom-Forming Fungi Provides Insights into the Origins of Lignocellulose Decay Capabilities.</title>
        <authorList>
            <person name="Nagy L.G."/>
            <person name="Riley R."/>
            <person name="Tritt A."/>
            <person name="Adam C."/>
            <person name="Daum C."/>
            <person name="Floudas D."/>
            <person name="Sun H."/>
            <person name="Yadav J.S."/>
            <person name="Pangilinan J."/>
            <person name="Larsson K.H."/>
            <person name="Matsuura K."/>
            <person name="Barry K."/>
            <person name="Labutti K."/>
            <person name="Kuo R."/>
            <person name="Ohm R.A."/>
            <person name="Bhattacharya S.S."/>
            <person name="Shirouzu T."/>
            <person name="Yoshinaga Y."/>
            <person name="Martin F.M."/>
            <person name="Grigoriev I.V."/>
            <person name="Hibbett D.S."/>
        </authorList>
    </citation>
    <scope>NUCLEOTIDE SEQUENCE [LARGE SCALE GENOMIC DNA]</scope>
    <source>
        <strain evidence="2 3">HHB9708</strain>
    </source>
</reference>
<evidence type="ECO:0000256" key="1">
    <source>
        <dbReference type="SAM" id="MobiDB-lite"/>
    </source>
</evidence>
<keyword evidence="3" id="KW-1185">Reference proteome</keyword>
<gene>
    <name evidence="2" type="ORF">SISNIDRAFT_468760</name>
</gene>
<proteinExistence type="predicted"/>
<dbReference type="Proteomes" id="UP000076722">
    <property type="component" value="Unassembled WGS sequence"/>
</dbReference>
<evidence type="ECO:0000313" key="2">
    <source>
        <dbReference type="EMBL" id="KZS90095.1"/>
    </source>
</evidence>
<dbReference type="AlphaFoldDB" id="A0A164QZ03"/>
<accession>A0A164QZ03</accession>
<dbReference type="EMBL" id="KV419423">
    <property type="protein sequence ID" value="KZS90095.1"/>
    <property type="molecule type" value="Genomic_DNA"/>
</dbReference>
<feature type="region of interest" description="Disordered" evidence="1">
    <location>
        <begin position="103"/>
        <end position="128"/>
    </location>
</feature>
<protein>
    <recommendedName>
        <fullName evidence="4">BHLH domain-containing protein</fullName>
    </recommendedName>
</protein>
<organism evidence="2 3">
    <name type="scientific">Sistotremastrum niveocremeum HHB9708</name>
    <dbReference type="NCBI Taxonomy" id="1314777"/>
    <lineage>
        <taxon>Eukaryota</taxon>
        <taxon>Fungi</taxon>
        <taxon>Dikarya</taxon>
        <taxon>Basidiomycota</taxon>
        <taxon>Agaricomycotina</taxon>
        <taxon>Agaricomycetes</taxon>
        <taxon>Sistotremastrales</taxon>
        <taxon>Sistotremastraceae</taxon>
        <taxon>Sertulicium</taxon>
        <taxon>Sertulicium niveocremeum</taxon>
    </lineage>
</organism>
<evidence type="ECO:0008006" key="4">
    <source>
        <dbReference type="Google" id="ProtNLM"/>
    </source>
</evidence>